<name>A0A4Y3RPK3_9ACTN</name>
<dbReference type="Pfam" id="PF13349">
    <property type="entry name" value="DUF4097"/>
    <property type="match status" value="1"/>
</dbReference>
<dbReference type="RefSeq" id="WP_141298207.1">
    <property type="nucleotide sequence ID" value="NZ_BJMN01000029.1"/>
</dbReference>
<gene>
    <name evidence="4" type="ORF">SGA01_45330</name>
</gene>
<dbReference type="InterPro" id="IPR025164">
    <property type="entry name" value="Toastrack_DUF4097"/>
</dbReference>
<organism evidence="4 5">
    <name type="scientific">Streptomyces gardneri</name>
    <dbReference type="NCBI Taxonomy" id="66892"/>
    <lineage>
        <taxon>Bacteria</taxon>
        <taxon>Bacillati</taxon>
        <taxon>Actinomycetota</taxon>
        <taxon>Actinomycetes</taxon>
        <taxon>Kitasatosporales</taxon>
        <taxon>Streptomycetaceae</taxon>
        <taxon>Streptomyces</taxon>
    </lineage>
</organism>
<feature type="domain" description="DUF4097" evidence="3">
    <location>
        <begin position="118"/>
        <end position="248"/>
    </location>
</feature>
<feature type="compositionally biased region" description="Basic and acidic residues" evidence="1">
    <location>
        <begin position="156"/>
        <end position="167"/>
    </location>
</feature>
<dbReference type="Proteomes" id="UP000315226">
    <property type="component" value="Unassembled WGS sequence"/>
</dbReference>
<evidence type="ECO:0000256" key="1">
    <source>
        <dbReference type="SAM" id="MobiDB-lite"/>
    </source>
</evidence>
<accession>A0A4Y3RPK3</accession>
<dbReference type="AlphaFoldDB" id="A0A4Y3RPK3"/>
<feature type="region of interest" description="Disordered" evidence="1">
    <location>
        <begin position="220"/>
        <end position="252"/>
    </location>
</feature>
<feature type="region of interest" description="Disordered" evidence="1">
    <location>
        <begin position="142"/>
        <end position="167"/>
    </location>
</feature>
<proteinExistence type="predicted"/>
<feature type="chain" id="PRO_5038634312" evidence="2">
    <location>
        <begin position="29"/>
        <end position="252"/>
    </location>
</feature>
<dbReference type="PROSITE" id="PS51257">
    <property type="entry name" value="PROKAR_LIPOPROTEIN"/>
    <property type="match status" value="1"/>
</dbReference>
<evidence type="ECO:0000259" key="3">
    <source>
        <dbReference type="Pfam" id="PF13349"/>
    </source>
</evidence>
<sequence length="252" mass="26062">MNARHPLLATGGVLVALFALGACGTADAGAAPVEKKTFAFDGDTLVVDSDDSALVLTPADVDDVLVERQVDGWVVMGSGPDTTWKLEGGRLTLRVDCDAVASHCEAVHRIKVPRDVAVTVENKDGDITAEGFATPLKVRSDDGDVRVAGSTGDVDLGSKDGDLAVDGDTRAPKVLARSDDGDVQLTLGAVPRSVEVLTKDGDVSVTVPTAEYDATASTADGDVNLDVPRRAGGEHSLNVRTDDGDISVRTAN</sequence>
<evidence type="ECO:0000313" key="4">
    <source>
        <dbReference type="EMBL" id="GEB58928.1"/>
    </source>
</evidence>
<evidence type="ECO:0000313" key="5">
    <source>
        <dbReference type="Proteomes" id="UP000315226"/>
    </source>
</evidence>
<keyword evidence="4" id="KW-0449">Lipoprotein</keyword>
<comment type="caution">
    <text evidence="4">The sequence shown here is derived from an EMBL/GenBank/DDBJ whole genome shotgun (WGS) entry which is preliminary data.</text>
</comment>
<feature type="signal peptide" evidence="2">
    <location>
        <begin position="1"/>
        <end position="28"/>
    </location>
</feature>
<keyword evidence="5" id="KW-1185">Reference proteome</keyword>
<evidence type="ECO:0000256" key="2">
    <source>
        <dbReference type="SAM" id="SignalP"/>
    </source>
</evidence>
<reference evidence="4 5" key="1">
    <citation type="submission" date="2019-06" db="EMBL/GenBank/DDBJ databases">
        <title>Whole genome shotgun sequence of Streptomyces gardneri NBRC 12865.</title>
        <authorList>
            <person name="Hosoyama A."/>
            <person name="Uohara A."/>
            <person name="Ohji S."/>
            <person name="Ichikawa N."/>
        </authorList>
    </citation>
    <scope>NUCLEOTIDE SEQUENCE [LARGE SCALE GENOMIC DNA]</scope>
    <source>
        <strain evidence="4 5">NBRC 12865</strain>
    </source>
</reference>
<dbReference type="EMBL" id="BJMN01000029">
    <property type="protein sequence ID" value="GEB58928.1"/>
    <property type="molecule type" value="Genomic_DNA"/>
</dbReference>
<protein>
    <submittedName>
        <fullName evidence="4">Lipoprotein</fullName>
    </submittedName>
</protein>
<keyword evidence="2" id="KW-0732">Signal</keyword>
<dbReference type="OrthoDB" id="5243271at2"/>